<reference evidence="3" key="1">
    <citation type="submission" date="2021-02" db="EMBL/GenBank/DDBJ databases">
        <authorList>
            <person name="Nowell W R."/>
        </authorList>
    </citation>
    <scope>NUCLEOTIDE SEQUENCE</scope>
</reference>
<dbReference type="InterPro" id="IPR006571">
    <property type="entry name" value="TLDc_dom"/>
</dbReference>
<dbReference type="EMBL" id="CAJOBA010005791">
    <property type="protein sequence ID" value="CAF3754493.1"/>
    <property type="molecule type" value="Genomic_DNA"/>
</dbReference>
<evidence type="ECO:0000256" key="1">
    <source>
        <dbReference type="SAM" id="Coils"/>
    </source>
</evidence>
<dbReference type="EMBL" id="CAJNOK010005785">
    <property type="protein sequence ID" value="CAF0984104.1"/>
    <property type="molecule type" value="Genomic_DNA"/>
</dbReference>
<protein>
    <recommendedName>
        <fullName evidence="2">TLDc domain-containing protein</fullName>
    </recommendedName>
</protein>
<accession>A0A8S2DLF9</accession>
<dbReference type="PROSITE" id="PS51886">
    <property type="entry name" value="TLDC"/>
    <property type="match status" value="1"/>
</dbReference>
<dbReference type="Pfam" id="PF07534">
    <property type="entry name" value="TLD"/>
    <property type="match status" value="1"/>
</dbReference>
<dbReference type="Proteomes" id="UP000682733">
    <property type="component" value="Unassembled WGS sequence"/>
</dbReference>
<evidence type="ECO:0000313" key="4">
    <source>
        <dbReference type="EMBL" id="CAF3754493.1"/>
    </source>
</evidence>
<evidence type="ECO:0000313" key="3">
    <source>
        <dbReference type="EMBL" id="CAF0984104.1"/>
    </source>
</evidence>
<comment type="caution">
    <text evidence="3">The sequence shown here is derived from an EMBL/GenBank/DDBJ whole genome shotgun (WGS) entry which is preliminary data.</text>
</comment>
<dbReference type="SMART" id="SM00584">
    <property type="entry name" value="TLDc"/>
    <property type="match status" value="1"/>
</dbReference>
<gene>
    <name evidence="3" type="ORF">OVA965_LOCUS13736</name>
    <name evidence="4" type="ORF">TMI583_LOCUS13739</name>
</gene>
<dbReference type="PANTHER" id="PTHR23354">
    <property type="entry name" value="NUCLEOLAR PROTEIN 7/ESTROGEN RECEPTOR COACTIVATOR-RELATED"/>
    <property type="match status" value="1"/>
</dbReference>
<name>A0A8S2DLF9_9BILA</name>
<feature type="coiled-coil region" evidence="1">
    <location>
        <begin position="107"/>
        <end position="134"/>
    </location>
</feature>
<sequence length="392" mass="45591">MAAASDNSSRKCQFSSSQDTCKKIGMIKCDGCSSRYCKDHFSAHRRLIDEQFDRLCSDRDLLYQEIYNSNASPSTPTHPSLEEVNQWEHSIIQLVQRTAENARQRVLELLYENKIKVKQEYEQFSNELRQRKDNDDYFEPDIEMLSQKLEQLKIDVTCEINKKTIQVKVHPIHWPRVLNVHNSIEMNNCKVNNKEISNVEKLPQRQAIAKNRKVNYFVGGSLLSHEDQMKLNEFYDNRDQQWQLIYKATRDGFDASTFHRLCDGKGPTMTIILSTDNYLFGGYVSVSWRSVNRWETDTSAFIYTLNNPHRIPPTKYKIKDGGRRAIWSNSSYGPTFGYFDLIVEADSYRTLKNPHYSQFPADYVDTTGKANLTFTETEKFSAADIEVYALAR</sequence>
<evidence type="ECO:0000313" key="5">
    <source>
        <dbReference type="Proteomes" id="UP000677228"/>
    </source>
</evidence>
<dbReference type="Proteomes" id="UP000677228">
    <property type="component" value="Unassembled WGS sequence"/>
</dbReference>
<evidence type="ECO:0000259" key="2">
    <source>
        <dbReference type="PROSITE" id="PS51886"/>
    </source>
</evidence>
<organism evidence="3 5">
    <name type="scientific">Didymodactylos carnosus</name>
    <dbReference type="NCBI Taxonomy" id="1234261"/>
    <lineage>
        <taxon>Eukaryota</taxon>
        <taxon>Metazoa</taxon>
        <taxon>Spiralia</taxon>
        <taxon>Gnathifera</taxon>
        <taxon>Rotifera</taxon>
        <taxon>Eurotatoria</taxon>
        <taxon>Bdelloidea</taxon>
        <taxon>Philodinida</taxon>
        <taxon>Philodinidae</taxon>
        <taxon>Didymodactylos</taxon>
    </lineage>
</organism>
<proteinExistence type="predicted"/>
<feature type="domain" description="TLDc" evidence="2">
    <location>
        <begin position="216"/>
        <end position="391"/>
    </location>
</feature>
<keyword evidence="1" id="KW-0175">Coiled coil</keyword>
<dbReference type="AlphaFoldDB" id="A0A8S2DLF9"/>